<name>A0ABQ9IDD9_9NEOP</name>
<dbReference type="Proteomes" id="UP001159363">
    <property type="component" value="Chromosome 2"/>
</dbReference>
<keyword evidence="3" id="KW-1185">Reference proteome</keyword>
<dbReference type="EMBL" id="JARBHB010000002">
    <property type="protein sequence ID" value="KAJ8894487.1"/>
    <property type="molecule type" value="Genomic_DNA"/>
</dbReference>
<dbReference type="InterPro" id="IPR050951">
    <property type="entry name" value="Retrovirus_Pol_polyprotein"/>
</dbReference>
<proteinExistence type="predicted"/>
<dbReference type="Gene3D" id="3.30.420.10">
    <property type="entry name" value="Ribonuclease H-like superfamily/Ribonuclease H"/>
    <property type="match status" value="1"/>
</dbReference>
<evidence type="ECO:0000313" key="3">
    <source>
        <dbReference type="Proteomes" id="UP001159363"/>
    </source>
</evidence>
<dbReference type="SUPFAM" id="SSF53098">
    <property type="entry name" value="Ribonuclease H-like"/>
    <property type="match status" value="1"/>
</dbReference>
<feature type="domain" description="Integrase catalytic" evidence="1">
    <location>
        <begin position="89"/>
        <end position="169"/>
    </location>
</feature>
<accession>A0ABQ9IDD9</accession>
<protein>
    <recommendedName>
        <fullName evidence="1">Integrase catalytic domain-containing protein</fullName>
    </recommendedName>
</protein>
<dbReference type="PANTHER" id="PTHR37984:SF5">
    <property type="entry name" value="PROTEIN NYNRIN-LIKE"/>
    <property type="match status" value="1"/>
</dbReference>
<organism evidence="2 3">
    <name type="scientific">Dryococelus australis</name>
    <dbReference type="NCBI Taxonomy" id="614101"/>
    <lineage>
        <taxon>Eukaryota</taxon>
        <taxon>Metazoa</taxon>
        <taxon>Ecdysozoa</taxon>
        <taxon>Arthropoda</taxon>
        <taxon>Hexapoda</taxon>
        <taxon>Insecta</taxon>
        <taxon>Pterygota</taxon>
        <taxon>Neoptera</taxon>
        <taxon>Polyneoptera</taxon>
        <taxon>Phasmatodea</taxon>
        <taxon>Verophasmatodea</taxon>
        <taxon>Anareolatae</taxon>
        <taxon>Phasmatidae</taxon>
        <taxon>Eurycanthinae</taxon>
        <taxon>Dryococelus</taxon>
    </lineage>
</organism>
<reference evidence="2 3" key="1">
    <citation type="submission" date="2023-02" db="EMBL/GenBank/DDBJ databases">
        <title>LHISI_Scaffold_Assembly.</title>
        <authorList>
            <person name="Stuart O.P."/>
            <person name="Cleave R."/>
            <person name="Magrath M.J.L."/>
            <person name="Mikheyev A.S."/>
        </authorList>
    </citation>
    <scope>NUCLEOTIDE SEQUENCE [LARGE SCALE GENOMIC DNA]</scope>
    <source>
        <strain evidence="2">Daus_M_001</strain>
        <tissue evidence="2">Leg muscle</tissue>
    </source>
</reference>
<gene>
    <name evidence="2" type="ORF">PR048_007141</name>
</gene>
<evidence type="ECO:0000313" key="2">
    <source>
        <dbReference type="EMBL" id="KAJ8894487.1"/>
    </source>
</evidence>
<dbReference type="PANTHER" id="PTHR37984">
    <property type="entry name" value="PROTEIN CBG26694"/>
    <property type="match status" value="1"/>
</dbReference>
<dbReference type="InterPro" id="IPR001584">
    <property type="entry name" value="Integrase_cat-core"/>
</dbReference>
<dbReference type="PROSITE" id="PS50994">
    <property type="entry name" value="INTEGRASE"/>
    <property type="match status" value="1"/>
</dbReference>
<evidence type="ECO:0000259" key="1">
    <source>
        <dbReference type="PROSITE" id="PS50994"/>
    </source>
</evidence>
<comment type="caution">
    <text evidence="2">The sequence shown here is derived from an EMBL/GenBank/DDBJ whole genome shotgun (WGS) entry which is preliminary data.</text>
</comment>
<dbReference type="InterPro" id="IPR036397">
    <property type="entry name" value="RNaseH_sf"/>
</dbReference>
<sequence>MSKQLSQTYLLQTHDFQEITVKTQRDENLWLLIRYCREDWPDDSQLTEELISILATSYFTNCRALAKESIWWSRMSQQLTNLLENCCHLSFLSVEFANLDDLSAGIIIKHIKSIFARHGVTEVVRADCGTQFNCSPFKQISQEYNFRLITSSPHYQRSNGFVEAEVKNF</sequence>
<dbReference type="InterPro" id="IPR012337">
    <property type="entry name" value="RNaseH-like_sf"/>
</dbReference>